<comment type="caution">
    <text evidence="1">The sequence shown here is derived from an EMBL/GenBank/DDBJ whole genome shotgun (WGS) entry which is preliminary data.</text>
</comment>
<keyword evidence="2" id="KW-1185">Reference proteome</keyword>
<organism evidence="1 2">
    <name type="scientific">Flavobacterium rivuli WB 3.3-2 = DSM 21788</name>
    <dbReference type="NCBI Taxonomy" id="1121895"/>
    <lineage>
        <taxon>Bacteria</taxon>
        <taxon>Pseudomonadati</taxon>
        <taxon>Bacteroidota</taxon>
        <taxon>Flavobacteriia</taxon>
        <taxon>Flavobacteriales</taxon>
        <taxon>Flavobacteriaceae</taxon>
        <taxon>Flavobacterium</taxon>
    </lineage>
</organism>
<accession>A0A0A2LZI1</accession>
<dbReference type="AlphaFoldDB" id="A0A0A2LZI1"/>
<gene>
    <name evidence="1" type="ORF">Q765_20180</name>
</gene>
<dbReference type="STRING" id="1121895.GCA_000378485_03713"/>
<evidence type="ECO:0000313" key="1">
    <source>
        <dbReference type="EMBL" id="KGO84726.1"/>
    </source>
</evidence>
<proteinExistence type="predicted"/>
<evidence type="ECO:0000313" key="2">
    <source>
        <dbReference type="Proteomes" id="UP000030152"/>
    </source>
</evidence>
<reference evidence="1 2" key="1">
    <citation type="submission" date="2013-09" db="EMBL/GenBank/DDBJ databases">
        <authorList>
            <person name="Zeng Z."/>
            <person name="Chen C."/>
        </authorList>
    </citation>
    <scope>NUCLEOTIDE SEQUENCE [LARGE SCALE GENOMIC DNA]</scope>
    <source>
        <strain evidence="1 2">WB 3.3-2</strain>
    </source>
</reference>
<name>A0A0A2LZI1_9FLAO</name>
<dbReference type="EMBL" id="JRLX01000040">
    <property type="protein sequence ID" value="KGO84726.1"/>
    <property type="molecule type" value="Genomic_DNA"/>
</dbReference>
<dbReference type="Proteomes" id="UP000030152">
    <property type="component" value="Unassembled WGS sequence"/>
</dbReference>
<protein>
    <submittedName>
        <fullName evidence="1">Uncharacterized protein</fullName>
    </submittedName>
</protein>
<sequence length="95" mass="11317">MFKLYNDSLVNVANGISFYSTEYLKKKNKLLAKKKLYMYVIFEGKKHKITKRNIEHSILRKIDYFSYTTSTIDPQVAHALYNIPLNYITLEFTRK</sequence>